<organism evidence="12">
    <name type="scientific">Zooxanthella nutricula</name>
    <dbReference type="NCBI Taxonomy" id="1333877"/>
    <lineage>
        <taxon>Eukaryota</taxon>
        <taxon>Sar</taxon>
        <taxon>Alveolata</taxon>
        <taxon>Dinophyceae</taxon>
        <taxon>Peridiniales</taxon>
        <taxon>Peridiniales incertae sedis</taxon>
        <taxon>Zooxanthella</taxon>
    </lineage>
</organism>
<dbReference type="EMBL" id="HBGW01101924">
    <property type="protein sequence ID" value="CAD9646610.1"/>
    <property type="molecule type" value="Transcribed_RNA"/>
</dbReference>
<evidence type="ECO:0000256" key="1">
    <source>
        <dbReference type="ARBA" id="ARBA00004477"/>
    </source>
</evidence>
<dbReference type="GO" id="GO:0016192">
    <property type="term" value="P:vesicle-mediated transport"/>
    <property type="evidence" value="ECO:0007669"/>
    <property type="project" value="UniProtKB-KW"/>
</dbReference>
<keyword evidence="10" id="KW-0675">Receptor</keyword>
<feature type="transmembrane region" description="Helical" evidence="11">
    <location>
        <begin position="20"/>
        <end position="40"/>
    </location>
</feature>
<evidence type="ECO:0000256" key="5">
    <source>
        <dbReference type="ARBA" id="ARBA00022824"/>
    </source>
</evidence>
<keyword evidence="3" id="KW-0813">Transport</keyword>
<proteinExistence type="inferred from homology"/>
<evidence type="ECO:0008006" key="13">
    <source>
        <dbReference type="Google" id="ProtNLM"/>
    </source>
</evidence>
<comment type="subcellular location">
    <subcellularLocation>
        <location evidence="1">Endoplasmic reticulum membrane</location>
        <topology evidence="1">Multi-pass membrane protein</topology>
    </subcellularLocation>
</comment>
<dbReference type="GO" id="GO:0046923">
    <property type="term" value="F:ER retention sequence binding"/>
    <property type="evidence" value="ECO:0007669"/>
    <property type="project" value="InterPro"/>
</dbReference>
<evidence type="ECO:0000256" key="7">
    <source>
        <dbReference type="ARBA" id="ARBA00022927"/>
    </source>
</evidence>
<keyword evidence="7" id="KW-0653">Protein transport</keyword>
<reference evidence="12" key="1">
    <citation type="submission" date="2021-01" db="EMBL/GenBank/DDBJ databases">
        <authorList>
            <person name="Corre E."/>
            <person name="Pelletier E."/>
            <person name="Niang G."/>
            <person name="Scheremetjew M."/>
            <person name="Finn R."/>
            <person name="Kale V."/>
            <person name="Holt S."/>
            <person name="Cochrane G."/>
            <person name="Meng A."/>
            <person name="Brown T."/>
            <person name="Cohen L."/>
        </authorList>
    </citation>
    <scope>NUCLEOTIDE SEQUENCE</scope>
    <source>
        <strain evidence="12">RCC3387</strain>
    </source>
</reference>
<evidence type="ECO:0000256" key="4">
    <source>
        <dbReference type="ARBA" id="ARBA00022692"/>
    </source>
</evidence>
<dbReference type="InterPro" id="IPR000133">
    <property type="entry name" value="ER_ret_rcpt"/>
</dbReference>
<feature type="transmembrane region" description="Helical" evidence="11">
    <location>
        <begin position="160"/>
        <end position="181"/>
    </location>
</feature>
<gene>
    <name evidence="12" type="ORF">BRAN1462_LOCUS64432</name>
</gene>
<feature type="transmembrane region" description="Helical" evidence="11">
    <location>
        <begin position="71"/>
        <end position="95"/>
    </location>
</feature>
<keyword evidence="8 11" id="KW-1133">Transmembrane helix</keyword>
<dbReference type="PRINTS" id="PR00660">
    <property type="entry name" value="ERLUMENR"/>
</dbReference>
<evidence type="ECO:0000256" key="3">
    <source>
        <dbReference type="ARBA" id="ARBA00022448"/>
    </source>
</evidence>
<feature type="transmembrane region" description="Helical" evidence="11">
    <location>
        <begin position="193"/>
        <end position="211"/>
    </location>
</feature>
<evidence type="ECO:0000256" key="8">
    <source>
        <dbReference type="ARBA" id="ARBA00022989"/>
    </source>
</evidence>
<accession>A0A7S2QMZ2</accession>
<name>A0A7S2QMZ2_9DINO</name>
<dbReference type="AlphaFoldDB" id="A0A7S2QMZ2"/>
<keyword evidence="6" id="KW-0931">ER-Golgi transport</keyword>
<keyword evidence="5" id="KW-0256">Endoplasmic reticulum</keyword>
<comment type="similarity">
    <text evidence="2">Belongs to the ERD2 family.</text>
</comment>
<sequence length="300" mass="33828">MPFPFQSHGDSAVSWNAFRLVGDALHLAGMVLGLTCVVGARSVEGFSRKTQVLYQLVYVTRYLDVLFHKQVMYLLLFKVAFNLLTAAMLVAFTLWQDTYCFEADSCNIVAIVLPAAVVAYAASHGDTAVKELWTYSEFIEPFALVPQYIMCYRVPRVRPAVVLYVFCVGGYRTLYICNWIYKRYNWHEHYHDYVSWLGGAVECVLFFDFVFRISQRREVIGAIGASALGRVLLQLDNSAGRLSEKVELQTIGRRLPFGLSGNGLEDDERAKRQWDVSDKLVAEESCSLLTLGGDNDDAPL</sequence>
<evidence type="ECO:0000256" key="2">
    <source>
        <dbReference type="ARBA" id="ARBA00010120"/>
    </source>
</evidence>
<keyword evidence="4 11" id="KW-0812">Transmembrane</keyword>
<evidence type="ECO:0000256" key="9">
    <source>
        <dbReference type="ARBA" id="ARBA00023136"/>
    </source>
</evidence>
<dbReference type="PANTHER" id="PTHR10585">
    <property type="entry name" value="ER LUMEN PROTEIN RETAINING RECEPTOR"/>
    <property type="match status" value="1"/>
</dbReference>
<feature type="transmembrane region" description="Helical" evidence="11">
    <location>
        <begin position="107"/>
        <end position="123"/>
    </location>
</feature>
<evidence type="ECO:0000256" key="10">
    <source>
        <dbReference type="ARBA" id="ARBA00023170"/>
    </source>
</evidence>
<keyword evidence="9 11" id="KW-0472">Membrane</keyword>
<evidence type="ECO:0000256" key="11">
    <source>
        <dbReference type="SAM" id="Phobius"/>
    </source>
</evidence>
<dbReference type="GO" id="GO:0005789">
    <property type="term" value="C:endoplasmic reticulum membrane"/>
    <property type="evidence" value="ECO:0007669"/>
    <property type="project" value="UniProtKB-SubCell"/>
</dbReference>
<evidence type="ECO:0000256" key="6">
    <source>
        <dbReference type="ARBA" id="ARBA00022892"/>
    </source>
</evidence>
<dbReference type="Pfam" id="PF00810">
    <property type="entry name" value="ER_lumen_recept"/>
    <property type="match status" value="1"/>
</dbReference>
<protein>
    <recommendedName>
        <fullName evidence="13">ER lumen protein-retaining receptor</fullName>
    </recommendedName>
</protein>
<evidence type="ECO:0000313" key="12">
    <source>
        <dbReference type="EMBL" id="CAD9646610.1"/>
    </source>
</evidence>
<dbReference type="GO" id="GO:0006621">
    <property type="term" value="P:protein retention in ER lumen"/>
    <property type="evidence" value="ECO:0007669"/>
    <property type="project" value="InterPro"/>
</dbReference>
<dbReference type="GO" id="GO:0015031">
    <property type="term" value="P:protein transport"/>
    <property type="evidence" value="ECO:0007669"/>
    <property type="project" value="UniProtKB-KW"/>
</dbReference>